<reference evidence="2" key="1">
    <citation type="submission" date="2023-06" db="EMBL/GenBank/DDBJ databases">
        <title>lsaBGC provides a comprehensive framework for evolutionary analysis of biosynthetic gene clusters within focal taxa.</title>
        <authorList>
            <person name="Salamzade R."/>
            <person name="Sandstrom S."/>
            <person name="Kalan L.R."/>
        </authorList>
    </citation>
    <scope>NUCLEOTIDE SEQUENCE</scope>
    <source>
        <strain evidence="2">P3-SID899</strain>
    </source>
</reference>
<evidence type="ECO:0000313" key="3">
    <source>
        <dbReference type="Proteomes" id="UP001205867"/>
    </source>
</evidence>
<protein>
    <submittedName>
        <fullName evidence="2">Uncharacterized protein</fullName>
    </submittedName>
</protein>
<dbReference type="Proteomes" id="UP001205867">
    <property type="component" value="Unassembled WGS sequence"/>
</dbReference>
<organism evidence="2 3">
    <name type="scientific">Micrococcus luteus</name>
    <name type="common">Micrococcus lysodeikticus</name>
    <dbReference type="NCBI Taxonomy" id="1270"/>
    <lineage>
        <taxon>Bacteria</taxon>
        <taxon>Bacillati</taxon>
        <taxon>Actinomycetota</taxon>
        <taxon>Actinomycetes</taxon>
        <taxon>Micrococcales</taxon>
        <taxon>Micrococcaceae</taxon>
        <taxon>Micrococcus</taxon>
    </lineage>
</organism>
<feature type="region of interest" description="Disordered" evidence="1">
    <location>
        <begin position="1"/>
        <end position="20"/>
    </location>
</feature>
<feature type="compositionally biased region" description="Gly residues" evidence="1">
    <location>
        <begin position="1"/>
        <end position="11"/>
    </location>
</feature>
<dbReference type="Gene3D" id="3.40.630.30">
    <property type="match status" value="1"/>
</dbReference>
<accession>A0AAP3AKC3</accession>
<dbReference type="AlphaFoldDB" id="A0AAP3AKC3"/>
<proteinExistence type="predicted"/>
<dbReference type="EMBL" id="JALXKZ020000012">
    <property type="protein sequence ID" value="MCV7629042.1"/>
    <property type="molecule type" value="Genomic_DNA"/>
</dbReference>
<evidence type="ECO:0000313" key="2">
    <source>
        <dbReference type="EMBL" id="MCV7629042.1"/>
    </source>
</evidence>
<evidence type="ECO:0000256" key="1">
    <source>
        <dbReference type="SAM" id="MobiDB-lite"/>
    </source>
</evidence>
<sequence>MVGRSASGGEGCCTDEGRRTTSRLRQARGVVVGGVDISGAEFRAQAGDDAVARVAGVLTEALLTDPYTVSFLPRSRRRERLADMFDRIIRDTLRPDPARGGRALVKRRQRDARQAGVGVYLESSTRANVPLDERLEFRETGPVIAYGTEDLTGMWWVA</sequence>
<comment type="caution">
    <text evidence="2">The sequence shown here is derived from an EMBL/GenBank/DDBJ whole genome shotgun (WGS) entry which is preliminary data.</text>
</comment>
<gene>
    <name evidence="2" type="ORF">M3A82_006775</name>
</gene>
<name>A0AAP3AKC3_MICLU</name>